<feature type="compositionally biased region" description="Pro residues" evidence="1">
    <location>
        <begin position="531"/>
        <end position="540"/>
    </location>
</feature>
<feature type="region of interest" description="Disordered" evidence="1">
    <location>
        <begin position="50"/>
        <end position="87"/>
    </location>
</feature>
<accession>A0AAV4C4V0</accession>
<dbReference type="EMBL" id="BLXT01005934">
    <property type="protein sequence ID" value="GFO27574.1"/>
    <property type="molecule type" value="Genomic_DNA"/>
</dbReference>
<evidence type="ECO:0000313" key="3">
    <source>
        <dbReference type="Proteomes" id="UP000735302"/>
    </source>
</evidence>
<feature type="compositionally biased region" description="Gly residues" evidence="1">
    <location>
        <begin position="507"/>
        <end position="517"/>
    </location>
</feature>
<dbReference type="Proteomes" id="UP000735302">
    <property type="component" value="Unassembled WGS sequence"/>
</dbReference>
<keyword evidence="3" id="KW-1185">Reference proteome</keyword>
<proteinExistence type="predicted"/>
<evidence type="ECO:0008006" key="4">
    <source>
        <dbReference type="Google" id="ProtNLM"/>
    </source>
</evidence>
<evidence type="ECO:0000313" key="2">
    <source>
        <dbReference type="EMBL" id="GFO27574.1"/>
    </source>
</evidence>
<feature type="region of interest" description="Disordered" evidence="1">
    <location>
        <begin position="457"/>
        <end position="559"/>
    </location>
</feature>
<comment type="caution">
    <text evidence="2">The sequence shown here is derived from an EMBL/GenBank/DDBJ whole genome shotgun (WGS) entry which is preliminary data.</text>
</comment>
<dbReference type="PANTHER" id="PTHR21219">
    <property type="entry name" value="FI19613P1"/>
    <property type="match status" value="1"/>
</dbReference>
<feature type="compositionally biased region" description="Gly residues" evidence="1">
    <location>
        <begin position="473"/>
        <end position="483"/>
    </location>
</feature>
<feature type="region of interest" description="Disordered" evidence="1">
    <location>
        <begin position="688"/>
        <end position="730"/>
    </location>
</feature>
<name>A0AAV4C4V0_9GAST</name>
<protein>
    <recommendedName>
        <fullName evidence="4">PID domain-containing protein</fullName>
    </recommendedName>
</protein>
<feature type="region of interest" description="Disordered" evidence="1">
    <location>
        <begin position="359"/>
        <end position="379"/>
    </location>
</feature>
<evidence type="ECO:0000256" key="1">
    <source>
        <dbReference type="SAM" id="MobiDB-lite"/>
    </source>
</evidence>
<reference evidence="2 3" key="1">
    <citation type="journal article" date="2021" name="Elife">
        <title>Chloroplast acquisition without the gene transfer in kleptoplastic sea slugs, Plakobranchus ocellatus.</title>
        <authorList>
            <person name="Maeda T."/>
            <person name="Takahashi S."/>
            <person name="Yoshida T."/>
            <person name="Shimamura S."/>
            <person name="Takaki Y."/>
            <person name="Nagai Y."/>
            <person name="Toyoda A."/>
            <person name="Suzuki Y."/>
            <person name="Arimoto A."/>
            <person name="Ishii H."/>
            <person name="Satoh N."/>
            <person name="Nishiyama T."/>
            <person name="Hasebe M."/>
            <person name="Maruyama T."/>
            <person name="Minagawa J."/>
            <person name="Obokata J."/>
            <person name="Shigenobu S."/>
        </authorList>
    </citation>
    <scope>NUCLEOTIDE SEQUENCE [LARGE SCALE GENOMIC DNA]</scope>
</reference>
<dbReference type="AlphaFoldDB" id="A0AAV4C4V0"/>
<sequence>MANDIEQPNQAAQEIGRIIFPLNDPFNHVDLQDRTGRRWHSRFNQNSRLPVWVSPPARHKTSPAGPGSRSGGRSSRLTDDSQLTSRSWRDMEGPSFYCAYLGFTAISKPPTSMATPVRDMYYKYRKSPTTGRSASLRLTQRGVLVVLYDDGIVNSEIFFDFSAVVFVEAAKFTPVKTSSERKPKAFFLPVEQDGGSKSGPGAAVLDKHAFFVEKSLHFLVTSSHPPLVVCVVRRPQGVKALDCHIFALDTIENALHISNLIASAQTPGPGVAGGRASSNFDKTRGGGDVIRTEYGEYSVYRGPQGPNYDGGVMGHTQPRGLGSTGGGGGGASGPPGGRNGYLGGGVPGGIVLTQDNFMSDSSSDHQHHFQQSQPYPHHQQNQFGADVSPGVGYGGVGSSNGGAMLGPGAPPNSQNRNYPPDVIMHARPMSRDIGSENGFSYTPVHDRSFGSIVMGGGGSSDHGSGVRMRYEDGGGGGGGGGGNPARYSGDRLSGGQMSPRGPVDYPPGGGGKGGYVPPGGRPMFPGGHIPPNEPARPPVSPLYNSPPLSPREHESDMMRSGAGREIFSASNRESRAVEEEEVNQMIGGRPVAKVPPHFKAGIKVLPSDFRMVKLKHKPMEEKRSDSISDDSYDNNKEMVDRYREMQEVERENYPDVAASAHMRGGEKYGRDGVDNGIQDRNYIRDYRSRWSDHPSSNTREGNGLFYDDRGSEEEHASRSKNRHSTPANYSYEYQGLPGRGGEAGFKSQSAYNIGGGKGDVASVTDSTGSGQARAKDLEIANMFSNIRLDRDGGSGNHLSYGLYKGRNDLMSSSTDQHDFENGLGYLP</sequence>
<dbReference type="PANTHER" id="PTHR21219:SF4">
    <property type="entry name" value="PID DOMAIN-CONTAINING PROTEIN"/>
    <property type="match status" value="1"/>
</dbReference>
<feature type="compositionally biased region" description="Gly residues" evidence="1">
    <location>
        <begin position="322"/>
        <end position="337"/>
    </location>
</feature>
<organism evidence="2 3">
    <name type="scientific">Plakobranchus ocellatus</name>
    <dbReference type="NCBI Taxonomy" id="259542"/>
    <lineage>
        <taxon>Eukaryota</taxon>
        <taxon>Metazoa</taxon>
        <taxon>Spiralia</taxon>
        <taxon>Lophotrochozoa</taxon>
        <taxon>Mollusca</taxon>
        <taxon>Gastropoda</taxon>
        <taxon>Heterobranchia</taxon>
        <taxon>Euthyneura</taxon>
        <taxon>Panpulmonata</taxon>
        <taxon>Sacoglossa</taxon>
        <taxon>Placobranchoidea</taxon>
        <taxon>Plakobranchidae</taxon>
        <taxon>Plakobranchus</taxon>
    </lineage>
</organism>
<feature type="compositionally biased region" description="Basic and acidic residues" evidence="1">
    <location>
        <begin position="706"/>
        <end position="717"/>
    </location>
</feature>
<gene>
    <name evidence="2" type="ORF">PoB_005407900</name>
</gene>
<feature type="region of interest" description="Disordered" evidence="1">
    <location>
        <begin position="312"/>
        <end position="337"/>
    </location>
</feature>